<dbReference type="RefSeq" id="XP_060120283.1">
    <property type="nucleotide sequence ID" value="XM_060264300.1"/>
</dbReference>
<accession>A0AAF0EUW3</accession>
<feature type="region of interest" description="Disordered" evidence="1">
    <location>
        <begin position="711"/>
        <end position="753"/>
    </location>
</feature>
<feature type="region of interest" description="Disordered" evidence="1">
    <location>
        <begin position="522"/>
        <end position="566"/>
    </location>
</feature>
<keyword evidence="3" id="KW-1185">Reference proteome</keyword>
<feature type="compositionally biased region" description="Basic and acidic residues" evidence="1">
    <location>
        <begin position="546"/>
        <end position="557"/>
    </location>
</feature>
<feature type="compositionally biased region" description="Basic residues" evidence="1">
    <location>
        <begin position="525"/>
        <end position="536"/>
    </location>
</feature>
<reference evidence="2" key="1">
    <citation type="submission" date="2023-03" db="EMBL/GenBank/DDBJ databases">
        <title>Mating type loci evolution in Malassezia.</title>
        <authorList>
            <person name="Coelho M.A."/>
        </authorList>
    </citation>
    <scope>NUCLEOTIDE SEQUENCE</scope>
    <source>
        <strain evidence="2">CBS 9431</strain>
    </source>
</reference>
<evidence type="ECO:0000256" key="1">
    <source>
        <dbReference type="SAM" id="MobiDB-lite"/>
    </source>
</evidence>
<dbReference type="AlphaFoldDB" id="A0AAF0EUW3"/>
<protein>
    <submittedName>
        <fullName evidence="2">Uncharacterized protein</fullName>
    </submittedName>
</protein>
<sequence>MPIFSRNMHPPAAEAAALPSAQNSPEKPGEEAEAGKWFNKRPGPLSFGGLAKRPLANEKLPMTPPPNVNKQLSASHAQDAALAQRVDPSRLSQFSLRLNELVNKAFVAPNTSAAAPAPLSATSPFSGAVIALPRLQSITYGSNRLPDRVKVIEMTRLIVNELQNAATVDPYLLRAVSRAVLKSISLFVTRIESLLVPAARDPSALVVPSSVRGAQQLPAAMEFNLALMSLEWIVEESLERCLEGLPPLALLSSPNIMVPTSSEGEAAPRMPPYVHEILSPLREQMEASIIHVVQPVLVQVKSSLAGCIAKGNPYPFQPQKAPGAETDVGAVRSPSAAWLKELEERLDTAHRLLFLRVVERCGQDGQAWYISVAIHLIWKGLVAITSRSVFAPASVVEAQFAHTFGRTSGTAPSSAVLNSLLSDESSSKRVPTPTQLAHALRSVGKPGAHRLRKAPGEAATGAQTPVEMHESEFDGWKTHFMLPNDDTDCYVINPLLVAEQLHDLQVFERLMTQFASDLATPAHFQKTRRSASRQRKASGDSEVYDEGLHPARSHSSDDQDESEDEDLAHAALKEALGALQSTVVVLRTLLQEPDTLQHLAMRTKHGSEATEHLLTPAALHAFNVIPELLLVHIAFCRIPPGWTQRDDQRPDAESARAGLLPTPPQLFGYTWAQYEAALTGFAAGEAAASSLARLYAPVLGEVYHMLDERCADHEPHPDDPDASSIHSESSAEGDVPSAMTQSAPTLDNLHISDTPKANREAPVMGHMNLEHGEPTRSRSLHRSAISNRFWRRSHASGHGLHLPHALPPRVSRANATSSPYLGRHRRTSPLGHSNSSLPRSQTHTLAHMQRNALNMFDSVLRRVDQTYRSNTP</sequence>
<evidence type="ECO:0000313" key="2">
    <source>
        <dbReference type="EMBL" id="WFD37386.1"/>
    </source>
</evidence>
<evidence type="ECO:0000313" key="3">
    <source>
        <dbReference type="Proteomes" id="UP001217754"/>
    </source>
</evidence>
<gene>
    <name evidence="2" type="ORF">MJAP1_000330</name>
</gene>
<feature type="compositionally biased region" description="Low complexity" evidence="1">
    <location>
        <begin position="10"/>
        <end position="21"/>
    </location>
</feature>
<dbReference type="Proteomes" id="UP001217754">
    <property type="component" value="Chromosome 1"/>
</dbReference>
<feature type="region of interest" description="Disordered" evidence="1">
    <location>
        <begin position="56"/>
        <end position="84"/>
    </location>
</feature>
<proteinExistence type="predicted"/>
<dbReference type="GeneID" id="85223979"/>
<name>A0AAF0EUW3_9BASI</name>
<dbReference type="EMBL" id="CP119958">
    <property type="protein sequence ID" value="WFD37386.1"/>
    <property type="molecule type" value="Genomic_DNA"/>
</dbReference>
<organism evidence="2 3">
    <name type="scientific">Malassezia japonica</name>
    <dbReference type="NCBI Taxonomy" id="223818"/>
    <lineage>
        <taxon>Eukaryota</taxon>
        <taxon>Fungi</taxon>
        <taxon>Dikarya</taxon>
        <taxon>Basidiomycota</taxon>
        <taxon>Ustilaginomycotina</taxon>
        <taxon>Malasseziomycetes</taxon>
        <taxon>Malasseziales</taxon>
        <taxon>Malasseziaceae</taxon>
        <taxon>Malassezia</taxon>
    </lineage>
</organism>
<feature type="region of interest" description="Disordered" evidence="1">
    <location>
        <begin position="444"/>
        <end position="469"/>
    </location>
</feature>
<feature type="region of interest" description="Disordered" evidence="1">
    <location>
        <begin position="1"/>
        <end position="43"/>
    </location>
</feature>